<dbReference type="Pfam" id="PF02656">
    <property type="entry name" value="DUF202"/>
    <property type="match status" value="1"/>
</dbReference>
<name>A0AAF0FBU7_9BASI</name>
<reference evidence="8" key="1">
    <citation type="submission" date="2023-02" db="EMBL/GenBank/DDBJ databases">
        <title>Mating type loci evolution in Malassezia.</title>
        <authorList>
            <person name="Coelho M.A."/>
        </authorList>
    </citation>
    <scope>NUCLEOTIDE SEQUENCE</scope>
    <source>
        <strain evidence="8">CBS 14136</strain>
    </source>
</reference>
<comment type="subcellular location">
    <subcellularLocation>
        <location evidence="1">Endomembrane system</location>
        <topology evidence="1">Multi-pass membrane protein</topology>
    </subcellularLocation>
</comment>
<proteinExistence type="predicted"/>
<dbReference type="AlphaFoldDB" id="A0AAF0FBU7"/>
<evidence type="ECO:0000256" key="5">
    <source>
        <dbReference type="SAM" id="MobiDB-lite"/>
    </source>
</evidence>
<dbReference type="InterPro" id="IPR052053">
    <property type="entry name" value="IM_YidH-like"/>
</dbReference>
<dbReference type="Proteomes" id="UP001214628">
    <property type="component" value="Chromosome 2"/>
</dbReference>
<evidence type="ECO:0000259" key="7">
    <source>
        <dbReference type="Pfam" id="PF02656"/>
    </source>
</evidence>
<keyword evidence="2 6" id="KW-0812">Transmembrane</keyword>
<dbReference type="GO" id="GO:0012505">
    <property type="term" value="C:endomembrane system"/>
    <property type="evidence" value="ECO:0007669"/>
    <property type="project" value="UniProtKB-SubCell"/>
</dbReference>
<evidence type="ECO:0000256" key="3">
    <source>
        <dbReference type="ARBA" id="ARBA00022989"/>
    </source>
</evidence>
<gene>
    <name evidence="8" type="ORF">MPSI1_002083</name>
</gene>
<dbReference type="PANTHER" id="PTHR34187:SF3">
    <property type="entry name" value="DUF DOMAIN PROTEIN (AFU_ORTHOLOGUE AFUA_6G11150)"/>
    <property type="match status" value="1"/>
</dbReference>
<feature type="transmembrane region" description="Helical" evidence="6">
    <location>
        <begin position="178"/>
        <end position="200"/>
    </location>
</feature>
<evidence type="ECO:0000256" key="1">
    <source>
        <dbReference type="ARBA" id="ARBA00004127"/>
    </source>
</evidence>
<feature type="region of interest" description="Disordered" evidence="5">
    <location>
        <begin position="1"/>
        <end position="25"/>
    </location>
</feature>
<evidence type="ECO:0000256" key="4">
    <source>
        <dbReference type="ARBA" id="ARBA00023136"/>
    </source>
</evidence>
<dbReference type="EMBL" id="CP118376">
    <property type="protein sequence ID" value="WFD43421.1"/>
    <property type="molecule type" value="Genomic_DNA"/>
</dbReference>
<dbReference type="InterPro" id="IPR003807">
    <property type="entry name" value="DUF202"/>
</dbReference>
<accession>A0AAF0FBU7</accession>
<feature type="compositionally biased region" description="Basic and acidic residues" evidence="5">
    <location>
        <begin position="7"/>
        <end position="25"/>
    </location>
</feature>
<sequence>MLTMMHGDLRPEERDHEAGEQDDEPWRSLEDRIAHADRFRLTGIHLYHDDTHAPFPEDTPMRPRRYTRSNWFGFKSALVPSEATRDFCARERTYLAWVKFYIYMTILSATMLLDLRLHDDNSPDNETIIRALRARLDTADQAVPMLNAPTHQDVFQSVNSGVQWFKSDAANHTTQERLGLGVIYLTIACAAWVIALLDYFDCINQLEAFQTYLDECDGHSSPMVTILSGIVALILMATVLLLIIQRET</sequence>
<evidence type="ECO:0000256" key="2">
    <source>
        <dbReference type="ARBA" id="ARBA00022692"/>
    </source>
</evidence>
<organism evidence="8 9">
    <name type="scientific">Malassezia psittaci</name>
    <dbReference type="NCBI Taxonomy" id="1821823"/>
    <lineage>
        <taxon>Eukaryota</taxon>
        <taxon>Fungi</taxon>
        <taxon>Dikarya</taxon>
        <taxon>Basidiomycota</taxon>
        <taxon>Ustilaginomycotina</taxon>
        <taxon>Malasseziomycetes</taxon>
        <taxon>Malasseziales</taxon>
        <taxon>Malasseziaceae</taxon>
        <taxon>Malassezia</taxon>
    </lineage>
</organism>
<evidence type="ECO:0000313" key="8">
    <source>
        <dbReference type="EMBL" id="WFD43421.1"/>
    </source>
</evidence>
<feature type="transmembrane region" description="Helical" evidence="6">
    <location>
        <begin position="220"/>
        <end position="244"/>
    </location>
</feature>
<dbReference type="PANTHER" id="PTHR34187">
    <property type="entry name" value="FGR18P"/>
    <property type="match status" value="1"/>
</dbReference>
<keyword evidence="3 6" id="KW-1133">Transmembrane helix</keyword>
<keyword evidence="9" id="KW-1185">Reference proteome</keyword>
<feature type="domain" description="DUF202" evidence="7">
    <location>
        <begin position="85"/>
        <end position="201"/>
    </location>
</feature>
<keyword evidence="4 6" id="KW-0472">Membrane</keyword>
<evidence type="ECO:0000313" key="9">
    <source>
        <dbReference type="Proteomes" id="UP001214628"/>
    </source>
</evidence>
<protein>
    <recommendedName>
        <fullName evidence="7">DUF202 domain-containing protein</fullName>
    </recommendedName>
</protein>
<evidence type="ECO:0000256" key="6">
    <source>
        <dbReference type="SAM" id="Phobius"/>
    </source>
</evidence>